<accession>A0A146M787</accession>
<dbReference type="SMART" id="SM00382">
    <property type="entry name" value="AAA"/>
    <property type="match status" value="1"/>
</dbReference>
<dbReference type="FunFam" id="3.40.50.300:FF:001077">
    <property type="entry name" value="Uncharacterized protein, isoform A"/>
    <property type="match status" value="1"/>
</dbReference>
<gene>
    <name evidence="12" type="primary">ABCG1_4</name>
    <name evidence="11" type="synonym">ABCG1_3</name>
    <name evidence="12" type="ORF">g.63945</name>
    <name evidence="11" type="ORF">g.63946</name>
</gene>
<organism evidence="12">
    <name type="scientific">Lygus hesperus</name>
    <name type="common">Western plant bug</name>
    <dbReference type="NCBI Taxonomy" id="30085"/>
    <lineage>
        <taxon>Eukaryota</taxon>
        <taxon>Metazoa</taxon>
        <taxon>Ecdysozoa</taxon>
        <taxon>Arthropoda</taxon>
        <taxon>Hexapoda</taxon>
        <taxon>Insecta</taxon>
        <taxon>Pterygota</taxon>
        <taxon>Neoptera</taxon>
        <taxon>Paraneoptera</taxon>
        <taxon>Hemiptera</taxon>
        <taxon>Heteroptera</taxon>
        <taxon>Panheteroptera</taxon>
        <taxon>Cimicomorpha</taxon>
        <taxon>Miridae</taxon>
        <taxon>Mirini</taxon>
        <taxon>Lygus</taxon>
    </lineage>
</organism>
<dbReference type="InterPro" id="IPR003593">
    <property type="entry name" value="AAA+_ATPase"/>
</dbReference>
<evidence type="ECO:0000256" key="2">
    <source>
        <dbReference type="ARBA" id="ARBA00005814"/>
    </source>
</evidence>
<feature type="transmembrane region" description="Helical" evidence="9">
    <location>
        <begin position="570"/>
        <end position="588"/>
    </location>
</feature>
<dbReference type="Pfam" id="PF00005">
    <property type="entry name" value="ABC_tran"/>
    <property type="match status" value="1"/>
</dbReference>
<feature type="transmembrane region" description="Helical" evidence="9">
    <location>
        <begin position="488"/>
        <end position="505"/>
    </location>
</feature>
<dbReference type="InterPro" id="IPR027417">
    <property type="entry name" value="P-loop_NTPase"/>
</dbReference>
<evidence type="ECO:0000256" key="1">
    <source>
        <dbReference type="ARBA" id="ARBA00004141"/>
    </source>
</evidence>
<dbReference type="InterPro" id="IPR017871">
    <property type="entry name" value="ABC_transporter-like_CS"/>
</dbReference>
<evidence type="ECO:0000259" key="10">
    <source>
        <dbReference type="PROSITE" id="PS50893"/>
    </source>
</evidence>
<evidence type="ECO:0000313" key="12">
    <source>
        <dbReference type="EMBL" id="JAQ15155.1"/>
    </source>
</evidence>
<keyword evidence="3" id="KW-0813">Transport</keyword>
<evidence type="ECO:0000256" key="4">
    <source>
        <dbReference type="ARBA" id="ARBA00022692"/>
    </source>
</evidence>
<dbReference type="GO" id="GO:0016887">
    <property type="term" value="F:ATP hydrolysis activity"/>
    <property type="evidence" value="ECO:0007669"/>
    <property type="project" value="InterPro"/>
</dbReference>
<dbReference type="PANTHER" id="PTHR48041">
    <property type="entry name" value="ABC TRANSPORTER G FAMILY MEMBER 28"/>
    <property type="match status" value="1"/>
</dbReference>
<sequence>MIPAVDIDFSDLSYTAGRRRIIKGISGSFKSGHLTAIMGPSGAGKSTLMNILAGYVTAGVSGSINVNGEPRRLAFFNKQKVYIMQEDLLQPHLTVREAMRLSARLKLGPQHTDQFKENVVDDILDTLGLVKCQNTFTDRLSGGQRKRVSVALELVDNPPVIFLDEPTTGLDVVSINNTVQLLRLLANQGRTVVCTIHQPSASLFNVFDRVFMIARGKVIYQGVPQQLVPFVSSAAGLECPEHYNAADFAFEILQTNVIELLTDAIQNGRTIRNGDVATDIVQSRSGSLTDRDMDMSKITRTVDVLPITSFTMNYPNSFYTQFMLLLSRMMLQKRRNVTGWWLQIIHHIISGFLVGVIFVKVGNDASRPFDNFKFCLCCSVFFMYTHCMIPVLTYPFEVKVMKREYFNRWYSLKAFYLAKTLSTLPFIIPLAFLFIGIVYLMSDQPLELKRFSWFAGYCILIALTSEGLGILIGFTFNCTNGSVVGPSSMAPILMLAMHGMGYGLSIHPIMVWVLKFSYLRFGLVGIITALYLDGRRMECYDPDEPICFYRDAKLIVRDLSMEGEETAPQLVGMVFYLVLLRVLAFLSLRYRCTIEFNSQIVGYLTKIIKRK</sequence>
<evidence type="ECO:0000256" key="8">
    <source>
        <dbReference type="ARBA" id="ARBA00023136"/>
    </source>
</evidence>
<feature type="transmembrane region" description="Helical" evidence="9">
    <location>
        <begin position="453"/>
        <end position="476"/>
    </location>
</feature>
<evidence type="ECO:0000256" key="5">
    <source>
        <dbReference type="ARBA" id="ARBA00022741"/>
    </source>
</evidence>
<keyword evidence="5" id="KW-0547">Nucleotide-binding</keyword>
<protein>
    <submittedName>
        <fullName evidence="12">ATP-binding cassette sub-family G member 1</fullName>
    </submittedName>
</protein>
<dbReference type="GO" id="GO:0005524">
    <property type="term" value="F:ATP binding"/>
    <property type="evidence" value="ECO:0007669"/>
    <property type="project" value="UniProtKB-KW"/>
</dbReference>
<dbReference type="AlphaFoldDB" id="A0A146M787"/>
<keyword evidence="7 9" id="KW-1133">Transmembrane helix</keyword>
<dbReference type="GO" id="GO:0005886">
    <property type="term" value="C:plasma membrane"/>
    <property type="evidence" value="ECO:0007669"/>
    <property type="project" value="TreeGrafter"/>
</dbReference>
<feature type="transmembrane region" description="Helical" evidence="9">
    <location>
        <begin position="374"/>
        <end position="396"/>
    </location>
</feature>
<name>A0A146M787_LYGHE</name>
<dbReference type="CDD" id="cd03213">
    <property type="entry name" value="ABCG_EPDR"/>
    <property type="match status" value="1"/>
</dbReference>
<comment type="similarity">
    <text evidence="2">Belongs to the ABC transporter superfamily. ABCG family. Eye pigment precursor importer (TC 3.A.1.204) subfamily.</text>
</comment>
<keyword evidence="8 9" id="KW-0472">Membrane</keyword>
<dbReference type="SUPFAM" id="SSF52540">
    <property type="entry name" value="P-loop containing nucleoside triphosphate hydrolases"/>
    <property type="match status" value="1"/>
</dbReference>
<dbReference type="PANTHER" id="PTHR48041:SF105">
    <property type="entry name" value="FI02074P"/>
    <property type="match status" value="1"/>
</dbReference>
<evidence type="ECO:0000256" key="3">
    <source>
        <dbReference type="ARBA" id="ARBA00022448"/>
    </source>
</evidence>
<feature type="transmembrane region" description="Helical" evidence="9">
    <location>
        <begin position="340"/>
        <end position="362"/>
    </location>
</feature>
<comment type="subcellular location">
    <subcellularLocation>
        <location evidence="1">Membrane</location>
        <topology evidence="1">Multi-pass membrane protein</topology>
    </subcellularLocation>
</comment>
<dbReference type="Gene3D" id="3.40.50.300">
    <property type="entry name" value="P-loop containing nucleotide triphosphate hydrolases"/>
    <property type="match status" value="1"/>
</dbReference>
<feature type="domain" description="ABC transporter" evidence="10">
    <location>
        <begin position="7"/>
        <end position="240"/>
    </location>
</feature>
<evidence type="ECO:0000256" key="7">
    <source>
        <dbReference type="ARBA" id="ARBA00022989"/>
    </source>
</evidence>
<dbReference type="PROSITE" id="PS00211">
    <property type="entry name" value="ABC_TRANSPORTER_1"/>
    <property type="match status" value="1"/>
</dbReference>
<proteinExistence type="inferred from homology"/>
<dbReference type="GO" id="GO:0140359">
    <property type="term" value="F:ABC-type transporter activity"/>
    <property type="evidence" value="ECO:0007669"/>
    <property type="project" value="InterPro"/>
</dbReference>
<dbReference type="InterPro" id="IPR013525">
    <property type="entry name" value="ABC2_TM"/>
</dbReference>
<evidence type="ECO:0000256" key="6">
    <source>
        <dbReference type="ARBA" id="ARBA00022840"/>
    </source>
</evidence>
<dbReference type="PROSITE" id="PS50893">
    <property type="entry name" value="ABC_TRANSPORTER_2"/>
    <property type="match status" value="1"/>
</dbReference>
<dbReference type="InterPro" id="IPR050352">
    <property type="entry name" value="ABCG_transporters"/>
</dbReference>
<keyword evidence="6 12" id="KW-0067">ATP-binding</keyword>
<feature type="transmembrane region" description="Helical" evidence="9">
    <location>
        <begin position="512"/>
        <end position="532"/>
    </location>
</feature>
<dbReference type="InterPro" id="IPR003439">
    <property type="entry name" value="ABC_transporter-like_ATP-bd"/>
</dbReference>
<evidence type="ECO:0000313" key="11">
    <source>
        <dbReference type="EMBL" id="JAQ10171.1"/>
    </source>
</evidence>
<dbReference type="Pfam" id="PF01061">
    <property type="entry name" value="ABC2_membrane"/>
    <property type="match status" value="1"/>
</dbReference>
<evidence type="ECO:0000256" key="9">
    <source>
        <dbReference type="SAM" id="Phobius"/>
    </source>
</evidence>
<dbReference type="EMBL" id="GDHC01003474">
    <property type="protein sequence ID" value="JAQ15155.1"/>
    <property type="molecule type" value="Transcribed_RNA"/>
</dbReference>
<dbReference type="EMBL" id="GDHC01008458">
    <property type="protein sequence ID" value="JAQ10171.1"/>
    <property type="molecule type" value="Transcribed_RNA"/>
</dbReference>
<reference evidence="12" key="1">
    <citation type="journal article" date="2016" name="Gigascience">
        <title>De novo construction of an expanded transcriptome assembly for the western tarnished plant bug, Lygus hesperus.</title>
        <authorList>
            <person name="Tassone E.E."/>
            <person name="Geib S.M."/>
            <person name="Hall B."/>
            <person name="Fabrick J.A."/>
            <person name="Brent C.S."/>
            <person name="Hull J.J."/>
        </authorList>
    </citation>
    <scope>NUCLEOTIDE SEQUENCE</scope>
</reference>
<keyword evidence="4 9" id="KW-0812">Transmembrane</keyword>
<feature type="transmembrane region" description="Helical" evidence="9">
    <location>
        <begin position="416"/>
        <end position="441"/>
    </location>
</feature>